<dbReference type="Pfam" id="PF04577">
    <property type="entry name" value="Glyco_transf_61"/>
    <property type="match status" value="1"/>
</dbReference>
<evidence type="ECO:0000313" key="7">
    <source>
        <dbReference type="Proteomes" id="UP000607653"/>
    </source>
</evidence>
<evidence type="ECO:0000256" key="3">
    <source>
        <dbReference type="ARBA" id="ARBA00022679"/>
    </source>
</evidence>
<evidence type="ECO:0000259" key="5">
    <source>
        <dbReference type="Pfam" id="PF04577"/>
    </source>
</evidence>
<dbReference type="GO" id="GO:0016763">
    <property type="term" value="F:pentosyltransferase activity"/>
    <property type="evidence" value="ECO:0007669"/>
    <property type="project" value="UniProtKB-ARBA"/>
</dbReference>
<evidence type="ECO:0000256" key="2">
    <source>
        <dbReference type="ARBA" id="ARBA00022676"/>
    </source>
</evidence>
<dbReference type="InterPro" id="IPR007657">
    <property type="entry name" value="Glycosyltransferase_61"/>
</dbReference>
<dbReference type="PANTHER" id="PTHR20961">
    <property type="entry name" value="GLYCOSYLTRANSFERASE"/>
    <property type="match status" value="1"/>
</dbReference>
<dbReference type="EMBL" id="DUZY01000001">
    <property type="protein sequence ID" value="DAD21327.1"/>
    <property type="molecule type" value="Genomic_DNA"/>
</dbReference>
<evidence type="ECO:0000256" key="4">
    <source>
        <dbReference type="ARBA" id="ARBA00023180"/>
    </source>
</evidence>
<comment type="subcellular location">
    <subcellularLocation>
        <location evidence="1">Golgi apparatus membrane</location>
        <topology evidence="1">Single-pass type II membrane protein</topology>
    </subcellularLocation>
</comment>
<evidence type="ECO:0000256" key="1">
    <source>
        <dbReference type="ARBA" id="ARBA00004323"/>
    </source>
</evidence>
<keyword evidence="7" id="KW-1185">Reference proteome</keyword>
<name>A0A822XM33_NELNU</name>
<dbReference type="InterPro" id="IPR049625">
    <property type="entry name" value="Glyco_transf_61_cat"/>
</dbReference>
<keyword evidence="2" id="KW-0328">Glycosyltransferase</keyword>
<protein>
    <recommendedName>
        <fullName evidence="5">Glycosyltransferase 61 catalytic domain-containing protein</fullName>
    </recommendedName>
</protein>
<evidence type="ECO:0000313" key="6">
    <source>
        <dbReference type="EMBL" id="DAD21327.1"/>
    </source>
</evidence>
<dbReference type="Proteomes" id="UP000607653">
    <property type="component" value="Unassembled WGS sequence"/>
</dbReference>
<keyword evidence="3" id="KW-0808">Transferase</keyword>
<dbReference type="PANTHER" id="PTHR20961:SF108">
    <property type="entry name" value="GLYCOSYLTRANSFERASE"/>
    <property type="match status" value="1"/>
</dbReference>
<gene>
    <name evidence="6" type="ORF">HUJ06_022790</name>
</gene>
<dbReference type="GO" id="GO:0000139">
    <property type="term" value="C:Golgi membrane"/>
    <property type="evidence" value="ECO:0007669"/>
    <property type="project" value="UniProtKB-SubCell"/>
</dbReference>
<comment type="caution">
    <text evidence="6">The sequence shown here is derived from an EMBL/GenBank/DDBJ whole genome shotgun (WGS) entry which is preliminary data.</text>
</comment>
<feature type="domain" description="Glycosyltransferase 61 catalytic" evidence="5">
    <location>
        <begin position="12"/>
        <end position="79"/>
    </location>
</feature>
<proteinExistence type="predicted"/>
<dbReference type="AlphaFoldDB" id="A0A822XM33"/>
<accession>A0A822XM33</accession>
<reference evidence="6 7" key="1">
    <citation type="journal article" date="2020" name="Mol. Biol. Evol.">
        <title>Distinct Expression and Methylation Patterns for Genes with Different Fates following a Single Whole-Genome Duplication in Flowering Plants.</title>
        <authorList>
            <person name="Shi T."/>
            <person name="Rahmani R.S."/>
            <person name="Gugger P.F."/>
            <person name="Wang M."/>
            <person name="Li H."/>
            <person name="Zhang Y."/>
            <person name="Li Z."/>
            <person name="Wang Q."/>
            <person name="Van de Peer Y."/>
            <person name="Marchal K."/>
            <person name="Chen J."/>
        </authorList>
    </citation>
    <scope>NUCLEOTIDE SEQUENCE [LARGE SCALE GENOMIC DNA]</scope>
    <source>
        <tissue evidence="6">Leaf</tissue>
    </source>
</reference>
<organism evidence="6 7">
    <name type="scientific">Nelumbo nucifera</name>
    <name type="common">Sacred lotus</name>
    <dbReference type="NCBI Taxonomy" id="4432"/>
    <lineage>
        <taxon>Eukaryota</taxon>
        <taxon>Viridiplantae</taxon>
        <taxon>Streptophyta</taxon>
        <taxon>Embryophyta</taxon>
        <taxon>Tracheophyta</taxon>
        <taxon>Spermatophyta</taxon>
        <taxon>Magnoliopsida</taxon>
        <taxon>Proteales</taxon>
        <taxon>Nelumbonaceae</taxon>
        <taxon>Nelumbo</taxon>
    </lineage>
</organism>
<keyword evidence="4" id="KW-0325">Glycoprotein</keyword>
<sequence length="100" mass="11078">MPELNMVLVSCKRTRMFVNEDDLVRVAEGLGYHVIRASPDQMVNLRELSRVLNKCSVLVGAHKAGLTNNVFLPEGVVVVQVVGWGLEWAFEAYYGGVCVL</sequence>